<feature type="transmembrane region" description="Helical" evidence="1">
    <location>
        <begin position="48"/>
        <end position="68"/>
    </location>
</feature>
<name>A0A1F4VEH0_UNCKA</name>
<keyword evidence="1" id="KW-0812">Transmembrane</keyword>
<feature type="transmembrane region" description="Helical" evidence="1">
    <location>
        <begin position="7"/>
        <end position="28"/>
    </location>
</feature>
<comment type="caution">
    <text evidence="2">The sequence shown here is derived from an EMBL/GenBank/DDBJ whole genome shotgun (WGS) entry which is preliminary data.</text>
</comment>
<organism evidence="2 3">
    <name type="scientific">candidate division WWE3 bacterium RIFCSPHIGHO2_01_FULL_48_15</name>
    <dbReference type="NCBI Taxonomy" id="1802619"/>
    <lineage>
        <taxon>Bacteria</taxon>
        <taxon>Katanobacteria</taxon>
    </lineage>
</organism>
<evidence type="ECO:0000313" key="3">
    <source>
        <dbReference type="Proteomes" id="UP000179005"/>
    </source>
</evidence>
<keyword evidence="1" id="KW-1133">Transmembrane helix</keyword>
<dbReference type="AlphaFoldDB" id="A0A1F4VEH0"/>
<dbReference type="Proteomes" id="UP000179005">
    <property type="component" value="Unassembled WGS sequence"/>
</dbReference>
<proteinExistence type="predicted"/>
<protein>
    <submittedName>
        <fullName evidence="2">Uncharacterized protein</fullName>
    </submittedName>
</protein>
<gene>
    <name evidence="2" type="ORF">A2797_00855</name>
</gene>
<sequence length="78" mass="8095">MGYVYALIASIILVVATTIASGLVLMGWNAVAKESLQVVDLGTGVSLAGAFVLFAVPFALIVAYDWGFDDGKKKGSRG</sequence>
<dbReference type="STRING" id="1802619.A2797_00855"/>
<keyword evidence="1" id="KW-0472">Membrane</keyword>
<evidence type="ECO:0000256" key="1">
    <source>
        <dbReference type="SAM" id="Phobius"/>
    </source>
</evidence>
<dbReference type="EMBL" id="MEVC01000009">
    <property type="protein sequence ID" value="OGC55330.1"/>
    <property type="molecule type" value="Genomic_DNA"/>
</dbReference>
<accession>A0A1F4VEH0</accession>
<reference evidence="2 3" key="1">
    <citation type="journal article" date="2016" name="Nat. Commun.">
        <title>Thousands of microbial genomes shed light on interconnected biogeochemical processes in an aquifer system.</title>
        <authorList>
            <person name="Anantharaman K."/>
            <person name="Brown C.T."/>
            <person name="Hug L.A."/>
            <person name="Sharon I."/>
            <person name="Castelle C.J."/>
            <person name="Probst A.J."/>
            <person name="Thomas B.C."/>
            <person name="Singh A."/>
            <person name="Wilkins M.J."/>
            <person name="Karaoz U."/>
            <person name="Brodie E.L."/>
            <person name="Williams K.H."/>
            <person name="Hubbard S.S."/>
            <person name="Banfield J.F."/>
        </authorList>
    </citation>
    <scope>NUCLEOTIDE SEQUENCE [LARGE SCALE GENOMIC DNA]</scope>
</reference>
<evidence type="ECO:0000313" key="2">
    <source>
        <dbReference type="EMBL" id="OGC55330.1"/>
    </source>
</evidence>